<evidence type="ECO:0000256" key="2">
    <source>
        <dbReference type="ARBA" id="ARBA00023002"/>
    </source>
</evidence>
<dbReference type="InterPro" id="IPR006311">
    <property type="entry name" value="TAT_signal"/>
</dbReference>
<keyword evidence="6" id="KW-1185">Reference proteome</keyword>
<dbReference type="NCBIfam" id="TIGR01409">
    <property type="entry name" value="TAT_signal_seq"/>
    <property type="match status" value="1"/>
</dbReference>
<comment type="caution">
    <text evidence="5">The sequence shown here is derived from an EMBL/GenBank/DDBJ whole genome shotgun (WGS) entry which is preliminary data.</text>
</comment>
<sequence>MTQSRRNFLKNSLVTASAVAGGAAVGFLGSKAQARPDLVLKPALTEHSFLPDTLTSKVFSYNATGPAPVLRARQGQPFHVRLENALPEETTIHWHGLRLPNAMDGVPFLTQPYVYEHETFDYIFTPPDAGTFWYHPHCNTLEQMSYGLNGILIVEEEKDPGFDQDLALNLRDWRLGSDGQFIKLYQARKSARSGTFGTVKTANWQENPLFEVPSGGLIRLRLVNTDVTRIFKLGISGATAKIIALDGYPTPGQPGLDQQSVGPGQRMDLAILLPEEEGVDVELINYSASTPWTVSTLKTKGPSLKRAIGDLKPLPANPVPIPDLASAEHIPFEFTATAESAPKSGFCGSLGFSFWAINRQPWLGVSPDPMAPMAELKLGKSYIFSFINRTPHTHPIHLHGLSFTLLKSNKRPLEPLITDTALLLPDEQIDVAFVADNPGDWLLHCHIIEHQKTGMSSFIRIT</sequence>
<dbReference type="PROSITE" id="PS00080">
    <property type="entry name" value="MULTICOPPER_OXIDASE2"/>
    <property type="match status" value="1"/>
</dbReference>
<dbReference type="InterPro" id="IPR002355">
    <property type="entry name" value="Cu_oxidase_Cu_BS"/>
</dbReference>
<feature type="domain" description="Plastocyanin-like" evidence="3">
    <location>
        <begin position="363"/>
        <end position="456"/>
    </location>
</feature>
<dbReference type="InterPro" id="IPR019546">
    <property type="entry name" value="TAT_signal_bac_arc"/>
</dbReference>
<name>A0ABT4LHV2_9PROT</name>
<dbReference type="Gene3D" id="2.60.40.420">
    <property type="entry name" value="Cupredoxins - blue copper proteins"/>
    <property type="match status" value="3"/>
</dbReference>
<feature type="domain" description="Plastocyanin-like" evidence="4">
    <location>
        <begin position="51"/>
        <end position="158"/>
    </location>
</feature>
<dbReference type="InterPro" id="IPR011707">
    <property type="entry name" value="Cu-oxidase-like_N"/>
</dbReference>
<dbReference type="Pfam" id="PF07732">
    <property type="entry name" value="Cu-oxidase_3"/>
    <property type="match status" value="1"/>
</dbReference>
<dbReference type="InterPro" id="IPR045087">
    <property type="entry name" value="Cu-oxidase_fam"/>
</dbReference>
<protein>
    <submittedName>
        <fullName evidence="5">Multicopper oxidase family protein</fullName>
    </submittedName>
</protein>
<organism evidence="5 6">
    <name type="scientific">Kiloniella laminariae</name>
    <dbReference type="NCBI Taxonomy" id="454162"/>
    <lineage>
        <taxon>Bacteria</taxon>
        <taxon>Pseudomonadati</taxon>
        <taxon>Pseudomonadota</taxon>
        <taxon>Alphaproteobacteria</taxon>
        <taxon>Rhodospirillales</taxon>
        <taxon>Kiloniellaceae</taxon>
        <taxon>Kiloniella</taxon>
    </lineage>
</organism>
<accession>A0ABT4LHV2</accession>
<dbReference type="RefSeq" id="WP_269422871.1">
    <property type="nucleotide sequence ID" value="NZ_JAPWGY010000002.1"/>
</dbReference>
<keyword evidence="2" id="KW-0560">Oxidoreductase</keyword>
<dbReference type="EMBL" id="JAPWGY010000002">
    <property type="protein sequence ID" value="MCZ4280687.1"/>
    <property type="molecule type" value="Genomic_DNA"/>
</dbReference>
<gene>
    <name evidence="5" type="ORF">O4H49_07845</name>
</gene>
<dbReference type="PROSITE" id="PS51318">
    <property type="entry name" value="TAT"/>
    <property type="match status" value="1"/>
</dbReference>
<evidence type="ECO:0000313" key="6">
    <source>
        <dbReference type="Proteomes" id="UP001069802"/>
    </source>
</evidence>
<dbReference type="Proteomes" id="UP001069802">
    <property type="component" value="Unassembled WGS sequence"/>
</dbReference>
<dbReference type="PANTHER" id="PTHR11709:SF2">
    <property type="entry name" value="MULTICOPPER OXIDASE LPR1"/>
    <property type="match status" value="1"/>
</dbReference>
<evidence type="ECO:0000259" key="3">
    <source>
        <dbReference type="Pfam" id="PF07731"/>
    </source>
</evidence>
<dbReference type="CDD" id="cd13861">
    <property type="entry name" value="CuRO_1_CumA_like"/>
    <property type="match status" value="1"/>
</dbReference>
<keyword evidence="1" id="KW-0479">Metal-binding</keyword>
<dbReference type="Pfam" id="PF07731">
    <property type="entry name" value="Cu-oxidase_2"/>
    <property type="match status" value="1"/>
</dbReference>
<evidence type="ECO:0000256" key="1">
    <source>
        <dbReference type="ARBA" id="ARBA00022723"/>
    </source>
</evidence>
<evidence type="ECO:0000313" key="5">
    <source>
        <dbReference type="EMBL" id="MCZ4280687.1"/>
    </source>
</evidence>
<dbReference type="CDD" id="cd13906">
    <property type="entry name" value="CuRO_3_CumA_like"/>
    <property type="match status" value="1"/>
</dbReference>
<dbReference type="InterPro" id="IPR008972">
    <property type="entry name" value="Cupredoxin"/>
</dbReference>
<dbReference type="PANTHER" id="PTHR11709">
    <property type="entry name" value="MULTI-COPPER OXIDASE"/>
    <property type="match status" value="1"/>
</dbReference>
<dbReference type="SUPFAM" id="SSF49503">
    <property type="entry name" value="Cupredoxins"/>
    <property type="match status" value="3"/>
</dbReference>
<proteinExistence type="predicted"/>
<dbReference type="InterPro" id="IPR011706">
    <property type="entry name" value="Cu-oxidase_C"/>
</dbReference>
<evidence type="ECO:0000259" key="4">
    <source>
        <dbReference type="Pfam" id="PF07732"/>
    </source>
</evidence>
<reference evidence="5" key="1">
    <citation type="submission" date="2022-12" db="EMBL/GenBank/DDBJ databases">
        <title>Bacterial isolates from different developmental stages of Nematostella vectensis.</title>
        <authorList>
            <person name="Fraune S."/>
        </authorList>
    </citation>
    <scope>NUCLEOTIDE SEQUENCE</scope>
    <source>
        <strain evidence="5">G21630-S1</strain>
    </source>
</reference>